<evidence type="ECO:0000313" key="3">
    <source>
        <dbReference type="Proteomes" id="UP000664940"/>
    </source>
</evidence>
<proteinExistence type="predicted"/>
<dbReference type="Proteomes" id="UP000664940">
    <property type="component" value="Unassembled WGS sequence"/>
</dbReference>
<dbReference type="EMBL" id="JABVXQ010000004">
    <property type="protein sequence ID" value="KAF6114579.1"/>
    <property type="molecule type" value="Genomic_DNA"/>
</dbReference>
<accession>A0A834ALI4</accession>
<evidence type="ECO:0000313" key="2">
    <source>
        <dbReference type="EMBL" id="KAF6114579.1"/>
    </source>
</evidence>
<organism evidence="2 3">
    <name type="scientific">Phyllostomus discolor</name>
    <name type="common">pale spear-nosed bat</name>
    <dbReference type="NCBI Taxonomy" id="89673"/>
    <lineage>
        <taxon>Eukaryota</taxon>
        <taxon>Metazoa</taxon>
        <taxon>Chordata</taxon>
        <taxon>Craniata</taxon>
        <taxon>Vertebrata</taxon>
        <taxon>Euteleostomi</taxon>
        <taxon>Mammalia</taxon>
        <taxon>Eutheria</taxon>
        <taxon>Laurasiatheria</taxon>
        <taxon>Chiroptera</taxon>
        <taxon>Yangochiroptera</taxon>
        <taxon>Phyllostomidae</taxon>
        <taxon>Phyllostominae</taxon>
        <taxon>Phyllostomus</taxon>
    </lineage>
</organism>
<dbReference type="AlphaFoldDB" id="A0A834ALI4"/>
<comment type="caution">
    <text evidence="2">The sequence shown here is derived from an EMBL/GenBank/DDBJ whole genome shotgun (WGS) entry which is preliminary data.</text>
</comment>
<feature type="region of interest" description="Disordered" evidence="1">
    <location>
        <begin position="1"/>
        <end position="56"/>
    </location>
</feature>
<sequence length="162" mass="17854">MPPRPPTLGRRTHANLPQQPLPLSISDGHQRRAAKQAAAAGEGRGGSRAADPPPGRLSDGKVIFTIQALRPALLISYMCPFRRWGRFWGRGCRPSWRRPASPIPVRANPVCVWPSDRNCCQENLFHFRLKADFTSISETVIVICALTVSAPLDWNPSDPGNP</sequence>
<protein>
    <submittedName>
        <fullName evidence="2">Uncharacterized protein</fullName>
    </submittedName>
</protein>
<reference evidence="2 3" key="1">
    <citation type="journal article" date="2020" name="Nature">
        <title>Six reference-quality genomes reveal evolution of bat adaptations.</title>
        <authorList>
            <person name="Jebb D."/>
            <person name="Huang Z."/>
            <person name="Pippel M."/>
            <person name="Hughes G.M."/>
            <person name="Lavrichenko K."/>
            <person name="Devanna P."/>
            <person name="Winkler S."/>
            <person name="Jermiin L.S."/>
            <person name="Skirmuntt E.C."/>
            <person name="Katzourakis A."/>
            <person name="Burkitt-Gray L."/>
            <person name="Ray D.A."/>
            <person name="Sullivan K.A.M."/>
            <person name="Roscito J.G."/>
            <person name="Kirilenko B.M."/>
            <person name="Davalos L.M."/>
            <person name="Corthals A.P."/>
            <person name="Power M.L."/>
            <person name="Jones G."/>
            <person name="Ransome R.D."/>
            <person name="Dechmann D.K.N."/>
            <person name="Locatelli A.G."/>
            <person name="Puechmaille S.J."/>
            <person name="Fedrigo O."/>
            <person name="Jarvis E.D."/>
            <person name="Hiller M."/>
            <person name="Vernes S.C."/>
            <person name="Myers E.W."/>
            <person name="Teeling E.C."/>
        </authorList>
    </citation>
    <scope>NUCLEOTIDE SEQUENCE [LARGE SCALE GENOMIC DNA]</scope>
    <source>
        <strain evidence="2">Bat1K_MPI-CBG_1</strain>
    </source>
</reference>
<name>A0A834ALI4_9CHIR</name>
<gene>
    <name evidence="2" type="ORF">HJG60_010544</name>
</gene>
<evidence type="ECO:0000256" key="1">
    <source>
        <dbReference type="SAM" id="MobiDB-lite"/>
    </source>
</evidence>